<dbReference type="Pfam" id="PF25340">
    <property type="entry name" value="BCD_RFX"/>
    <property type="match status" value="1"/>
</dbReference>
<feature type="region of interest" description="Disordered" evidence="2">
    <location>
        <begin position="125"/>
        <end position="161"/>
    </location>
</feature>
<dbReference type="PANTHER" id="PTHR12619:SF5">
    <property type="entry name" value="TRANSCRIPTION FACTOR RFX4"/>
    <property type="match status" value="1"/>
</dbReference>
<feature type="domain" description="RFX-type winged-helix" evidence="3">
    <location>
        <begin position="197"/>
        <end position="271"/>
    </location>
</feature>
<reference evidence="4 5" key="1">
    <citation type="submission" date="2024-09" db="EMBL/GenBank/DDBJ databases">
        <title>Rethinking Asexuality: The Enigmatic Case of Functional Sexual Genes in Lepraria (Stereocaulaceae).</title>
        <authorList>
            <person name="Doellman M."/>
            <person name="Sun Y."/>
            <person name="Barcenas-Pena A."/>
            <person name="Lumbsch H.T."/>
            <person name="Grewe F."/>
        </authorList>
    </citation>
    <scope>NUCLEOTIDE SEQUENCE [LARGE SCALE GENOMIC DNA]</scope>
    <source>
        <strain evidence="4 5">Mercado 3170</strain>
    </source>
</reference>
<dbReference type="Proteomes" id="UP001590950">
    <property type="component" value="Unassembled WGS sequence"/>
</dbReference>
<sequence>MTFGPIRARSNTSGSTASSRPRPISRASTTSINTSSAQPTQPYRHVSESSYPPPPRAQPMQYTPEEMITRSEQQLTNPNQEFAIDPSLQDQIAGTRAMSVDHAFAGNPNATRPLMADQQSFDGRASSFQVPLGDDQLQDDGTVDARKKKGSASSIANDQELRRLFKENHHRTLKDIAGSVLQNERGPKSEKTKQIFAMNWLNSVCKKSSSSVPRNRVFSHYAHRCGTERVPPLNPASFGKLVRIIFPGIQTRRLGMRGESKYHYVDLALIDDPNDGQGGEHIPDTENFLGGDDPGGRRPRSQLPADTAVFPSPNIPINPDSRPIMRQTKATGCLYLNPALPNIHQGPSGPNMVRRQLSFPAYQAPLYTEDEPIELPSLQSYLPTGTDSDSANALVALYRTHCISVIDCFRFCKEKMFWHHFTSFHGTLTVPVQKLLAHPAIAAWVTECDWLMYQRMIRFVSPLALQVMPPKVIDTFRNISIKLSHHISNTFQNHPQHVRDAKLGPATIFAGLIDRLLRVNATAHAAANMLTNDANRDQMWHDWICYVRPISVVESSLPGAGYTRTLQILTNEIRELLGPLTAISYSGMQPIYTNAAHNNFSRHANTELDDSSTSGVLDRWTTFLHDLPTRFPGADARLLLHCVGEVGSAALRDITMAQALSFGSWWVTKVWVDEMLQWLAEKGGFLEQSPSSMDMRPQKRSAFEAGFNMDGRDEAYGGSRPRTGVSDATEGPSRYGSIDPRSEFQREQSHMDPQAENDRYRRPSTAPMDGTQRPDGPQTPHLSHESPQHKSKATELEQIPSHDDSGIGMDFELPQNTALRLADYGGFVASGTNVGSDPADVVVC</sequence>
<feature type="region of interest" description="Disordered" evidence="2">
    <location>
        <begin position="290"/>
        <end position="322"/>
    </location>
</feature>
<dbReference type="InterPro" id="IPR036388">
    <property type="entry name" value="WH-like_DNA-bd_sf"/>
</dbReference>
<proteinExistence type="predicted"/>
<feature type="compositionally biased region" description="Basic and acidic residues" evidence="2">
    <location>
        <begin position="740"/>
        <end position="750"/>
    </location>
</feature>
<feature type="compositionally biased region" description="Low complexity" evidence="2">
    <location>
        <begin position="15"/>
        <end position="31"/>
    </location>
</feature>
<dbReference type="Pfam" id="PF02257">
    <property type="entry name" value="RFX_DNA_binding"/>
    <property type="match status" value="1"/>
</dbReference>
<dbReference type="InterPro" id="IPR003150">
    <property type="entry name" value="DNA-bd_RFX"/>
</dbReference>
<evidence type="ECO:0000313" key="4">
    <source>
        <dbReference type="EMBL" id="KAL2038528.1"/>
    </source>
</evidence>
<comment type="caution">
    <text evidence="4">The sequence shown here is derived from an EMBL/GenBank/DDBJ whole genome shotgun (WGS) entry which is preliminary data.</text>
</comment>
<dbReference type="EMBL" id="JBEFKJ010000032">
    <property type="protein sequence ID" value="KAL2038528.1"/>
    <property type="molecule type" value="Genomic_DNA"/>
</dbReference>
<dbReference type="InterPro" id="IPR057321">
    <property type="entry name" value="RFX1-4/6/8-like_BCD"/>
</dbReference>
<gene>
    <name evidence="4" type="ORF">N7G274_008867</name>
</gene>
<feature type="region of interest" description="Disordered" evidence="2">
    <location>
        <begin position="708"/>
        <end position="809"/>
    </location>
</feature>
<dbReference type="Gene3D" id="1.10.10.10">
    <property type="entry name" value="Winged helix-like DNA-binding domain superfamily/Winged helix DNA-binding domain"/>
    <property type="match status" value="1"/>
</dbReference>
<keyword evidence="5" id="KW-1185">Reference proteome</keyword>
<evidence type="ECO:0000313" key="5">
    <source>
        <dbReference type="Proteomes" id="UP001590950"/>
    </source>
</evidence>
<organism evidence="4 5">
    <name type="scientific">Stereocaulon virgatum</name>
    <dbReference type="NCBI Taxonomy" id="373712"/>
    <lineage>
        <taxon>Eukaryota</taxon>
        <taxon>Fungi</taxon>
        <taxon>Dikarya</taxon>
        <taxon>Ascomycota</taxon>
        <taxon>Pezizomycotina</taxon>
        <taxon>Lecanoromycetes</taxon>
        <taxon>OSLEUM clade</taxon>
        <taxon>Lecanoromycetidae</taxon>
        <taxon>Lecanorales</taxon>
        <taxon>Lecanorineae</taxon>
        <taxon>Stereocaulaceae</taxon>
        <taxon>Stereocaulon</taxon>
    </lineage>
</organism>
<evidence type="ECO:0000256" key="2">
    <source>
        <dbReference type="SAM" id="MobiDB-lite"/>
    </source>
</evidence>
<evidence type="ECO:0000256" key="1">
    <source>
        <dbReference type="ARBA" id="ARBA00023125"/>
    </source>
</evidence>
<feature type="compositionally biased region" description="Polar residues" evidence="2">
    <location>
        <begin position="32"/>
        <end position="41"/>
    </location>
</feature>
<dbReference type="PANTHER" id="PTHR12619">
    <property type="entry name" value="RFX TRANSCRIPTION FACTOR FAMILY"/>
    <property type="match status" value="1"/>
</dbReference>
<evidence type="ECO:0000259" key="3">
    <source>
        <dbReference type="PROSITE" id="PS51526"/>
    </source>
</evidence>
<dbReference type="InterPro" id="IPR036390">
    <property type="entry name" value="WH_DNA-bd_sf"/>
</dbReference>
<name>A0ABR4A5A5_9LECA</name>
<dbReference type="InterPro" id="IPR039779">
    <property type="entry name" value="RFX-like"/>
</dbReference>
<keyword evidence="1" id="KW-0238">DNA-binding</keyword>
<accession>A0ABR4A5A5</accession>
<feature type="region of interest" description="Disordered" evidence="2">
    <location>
        <begin position="1"/>
        <end position="61"/>
    </location>
</feature>
<dbReference type="SUPFAM" id="SSF46785">
    <property type="entry name" value="Winged helix' DNA-binding domain"/>
    <property type="match status" value="1"/>
</dbReference>
<feature type="compositionally biased region" description="Basic and acidic residues" evidence="2">
    <location>
        <begin position="782"/>
        <end position="805"/>
    </location>
</feature>
<dbReference type="PROSITE" id="PS51526">
    <property type="entry name" value="RFX_DBD"/>
    <property type="match status" value="1"/>
</dbReference>
<protein>
    <recommendedName>
        <fullName evidence="3">RFX-type winged-helix domain-containing protein</fullName>
    </recommendedName>
</protein>